<sequence length="76" mass="8058">MDLFHDVLDQFAHLAAADQPVRLFRVEVGLEQYAHRTHLLLIDARGGSAFSLCPITGARAGAGEGALTAVRPTGTS</sequence>
<proteinExistence type="predicted"/>
<organism evidence="1 2">
    <name type="scientific">Streptomyces lomondensis</name>
    <dbReference type="NCBI Taxonomy" id="68229"/>
    <lineage>
        <taxon>Bacteria</taxon>
        <taxon>Bacillati</taxon>
        <taxon>Actinomycetota</taxon>
        <taxon>Actinomycetes</taxon>
        <taxon>Kitasatosporales</taxon>
        <taxon>Streptomycetaceae</taxon>
        <taxon>Streptomyces</taxon>
    </lineage>
</organism>
<keyword evidence="2" id="KW-1185">Reference proteome</keyword>
<dbReference type="Proteomes" id="UP000617743">
    <property type="component" value="Unassembled WGS sequence"/>
</dbReference>
<protein>
    <submittedName>
        <fullName evidence="1">Uncharacterized protein</fullName>
    </submittedName>
</protein>
<dbReference type="EMBL" id="BMWC01000007">
    <property type="protein sequence ID" value="GGX13021.1"/>
    <property type="molecule type" value="Genomic_DNA"/>
</dbReference>
<accession>A0ABQ2XEL8</accession>
<evidence type="ECO:0000313" key="1">
    <source>
        <dbReference type="EMBL" id="GGX13021.1"/>
    </source>
</evidence>
<evidence type="ECO:0000313" key="2">
    <source>
        <dbReference type="Proteomes" id="UP000617743"/>
    </source>
</evidence>
<gene>
    <name evidence="1" type="ORF">GCM10010383_48830</name>
</gene>
<reference evidence="2" key="1">
    <citation type="journal article" date="2019" name="Int. J. Syst. Evol. Microbiol.">
        <title>The Global Catalogue of Microorganisms (GCM) 10K type strain sequencing project: providing services to taxonomists for standard genome sequencing and annotation.</title>
        <authorList>
            <consortium name="The Broad Institute Genomics Platform"/>
            <consortium name="The Broad Institute Genome Sequencing Center for Infectious Disease"/>
            <person name="Wu L."/>
            <person name="Ma J."/>
        </authorList>
    </citation>
    <scope>NUCLEOTIDE SEQUENCE [LARGE SCALE GENOMIC DNA]</scope>
    <source>
        <strain evidence="2">JCM 4866</strain>
    </source>
</reference>
<comment type="caution">
    <text evidence="1">The sequence shown here is derived from an EMBL/GenBank/DDBJ whole genome shotgun (WGS) entry which is preliminary data.</text>
</comment>
<name>A0ABQ2XEL8_9ACTN</name>